<dbReference type="RefSeq" id="WP_320378595.1">
    <property type="nucleotide sequence ID" value="NZ_JAWDIQ010000001.1"/>
</dbReference>
<keyword evidence="1" id="KW-0812">Transmembrane</keyword>
<dbReference type="InterPro" id="IPR021683">
    <property type="entry name" value="DUF3267"/>
</dbReference>
<feature type="transmembrane region" description="Helical" evidence="1">
    <location>
        <begin position="106"/>
        <end position="127"/>
    </location>
</feature>
<keyword evidence="1" id="KW-0472">Membrane</keyword>
<reference evidence="2 3" key="1">
    <citation type="submission" date="2023-10" db="EMBL/GenBank/DDBJ databases">
        <title>Virgibacillus soli CC-YMP-6 genome.</title>
        <authorList>
            <person name="Miliotis G."/>
            <person name="Sengupta P."/>
            <person name="Hameed A."/>
            <person name="Chuvochina M."/>
            <person name="Mcdonagh F."/>
            <person name="Simpson A.C."/>
            <person name="Singh N.K."/>
            <person name="Rekha P.D."/>
            <person name="Raman K."/>
            <person name="Hugenholtz P."/>
            <person name="Venkateswaran K."/>
        </authorList>
    </citation>
    <scope>NUCLEOTIDE SEQUENCE [LARGE SCALE GENOMIC DNA]</scope>
    <source>
        <strain evidence="2 3">CC-YMP-6</strain>
    </source>
</reference>
<name>A0ABU5CN80_9BACI</name>
<gene>
    <name evidence="2" type="ORF">RWD45_03310</name>
</gene>
<keyword evidence="3" id="KW-1185">Reference proteome</keyword>
<dbReference type="EMBL" id="JAWDIQ010000001">
    <property type="protein sequence ID" value="MDY0407814.1"/>
    <property type="molecule type" value="Genomic_DNA"/>
</dbReference>
<comment type="caution">
    <text evidence="2">The sequence shown here is derived from an EMBL/GenBank/DDBJ whole genome shotgun (WGS) entry which is preliminary data.</text>
</comment>
<evidence type="ECO:0000313" key="2">
    <source>
        <dbReference type="EMBL" id="MDY0407814.1"/>
    </source>
</evidence>
<dbReference type="Proteomes" id="UP001275315">
    <property type="component" value="Unassembled WGS sequence"/>
</dbReference>
<evidence type="ECO:0000313" key="3">
    <source>
        <dbReference type="Proteomes" id="UP001275315"/>
    </source>
</evidence>
<proteinExistence type="predicted"/>
<feature type="transmembrane region" description="Helical" evidence="1">
    <location>
        <begin position="49"/>
        <end position="76"/>
    </location>
</feature>
<evidence type="ECO:0000256" key="1">
    <source>
        <dbReference type="SAM" id="Phobius"/>
    </source>
</evidence>
<feature type="transmembrane region" description="Helical" evidence="1">
    <location>
        <begin position="21"/>
        <end position="43"/>
    </location>
</feature>
<protein>
    <submittedName>
        <fullName evidence="2">DUF3267 domain-containing protein</fullName>
    </submittedName>
</protein>
<dbReference type="Pfam" id="PF11667">
    <property type="entry name" value="DUF3267"/>
    <property type="match status" value="1"/>
</dbReference>
<sequence>MYCWKSINLSKDFGLFRMYTISCFISILAFILMYVPTSIFHGLHHVNEYALLGLLLALYLLPTIHTAAHILSLIFFKKRVKVTYSSKSKVIPAFSYMPYQCLPKGISIVVALAPTLFITVPAIVAIYLYSSAYIHILLFTSIHLGYSFYDFLYISHIVKAPKCAFVDHNNSALNFDILLKKN</sequence>
<organism evidence="2 3">
    <name type="scientific">Paracerasibacillus soli</name>
    <dbReference type="NCBI Taxonomy" id="480284"/>
    <lineage>
        <taxon>Bacteria</taxon>
        <taxon>Bacillati</taxon>
        <taxon>Bacillota</taxon>
        <taxon>Bacilli</taxon>
        <taxon>Bacillales</taxon>
        <taxon>Bacillaceae</taxon>
        <taxon>Paracerasibacillus</taxon>
    </lineage>
</organism>
<keyword evidence="1" id="KW-1133">Transmembrane helix</keyword>
<feature type="transmembrane region" description="Helical" evidence="1">
    <location>
        <begin position="133"/>
        <end position="152"/>
    </location>
</feature>
<accession>A0ABU5CN80</accession>